<name>A0A6S7K9I2_PARCT</name>
<evidence type="ECO:0000256" key="2">
    <source>
        <dbReference type="ARBA" id="ARBA00022692"/>
    </source>
</evidence>
<dbReference type="GO" id="GO:0004930">
    <property type="term" value="F:G protein-coupled receptor activity"/>
    <property type="evidence" value="ECO:0007669"/>
    <property type="project" value="InterPro"/>
</dbReference>
<evidence type="ECO:0000256" key="4">
    <source>
        <dbReference type="ARBA" id="ARBA00023136"/>
    </source>
</evidence>
<dbReference type="OrthoDB" id="5988891at2759"/>
<dbReference type="EMBL" id="CACRXK020028232">
    <property type="protein sequence ID" value="CAB4041387.1"/>
    <property type="molecule type" value="Genomic_DNA"/>
</dbReference>
<comment type="caution">
    <text evidence="5">The sequence shown here is derived from an EMBL/GenBank/DDBJ whole genome shotgun (WGS) entry which is preliminary data.</text>
</comment>
<dbReference type="Proteomes" id="UP001152795">
    <property type="component" value="Unassembled WGS sequence"/>
</dbReference>
<dbReference type="InterPro" id="IPR017981">
    <property type="entry name" value="GPCR_2-like_7TM"/>
</dbReference>
<evidence type="ECO:0000313" key="6">
    <source>
        <dbReference type="Proteomes" id="UP001152795"/>
    </source>
</evidence>
<evidence type="ECO:0000256" key="1">
    <source>
        <dbReference type="ARBA" id="ARBA00004141"/>
    </source>
</evidence>
<dbReference type="PANTHER" id="PTHR12011">
    <property type="entry name" value="ADHESION G-PROTEIN COUPLED RECEPTOR"/>
    <property type="match status" value="1"/>
</dbReference>
<gene>
    <name evidence="5" type="ORF">PACLA_8A033456</name>
</gene>
<proteinExistence type="predicted"/>
<comment type="subcellular location">
    <subcellularLocation>
        <location evidence="1">Membrane</location>
        <topology evidence="1">Multi-pass membrane protein</topology>
    </subcellularLocation>
</comment>
<dbReference type="Gene3D" id="1.20.1070.10">
    <property type="entry name" value="Rhodopsin 7-helix transmembrane proteins"/>
    <property type="match status" value="1"/>
</dbReference>
<evidence type="ECO:0000313" key="5">
    <source>
        <dbReference type="EMBL" id="CAB4041387.1"/>
    </source>
</evidence>
<sequence length="69" mass="8032">MVAALLHYFLLVAFSWMLIEGLFLHILIVKVFHDHLPKKRYYVAFCWGLPLLIVLLSVNLLRDGYGTKT</sequence>
<dbReference type="Pfam" id="PF00002">
    <property type="entry name" value="7tm_2"/>
    <property type="match status" value="1"/>
</dbReference>
<keyword evidence="4" id="KW-0472">Membrane</keyword>
<keyword evidence="6" id="KW-1185">Reference proteome</keyword>
<dbReference type="GO" id="GO:0007166">
    <property type="term" value="P:cell surface receptor signaling pathway"/>
    <property type="evidence" value="ECO:0007669"/>
    <property type="project" value="InterPro"/>
</dbReference>
<keyword evidence="3" id="KW-1133">Transmembrane helix</keyword>
<evidence type="ECO:0000256" key="3">
    <source>
        <dbReference type="ARBA" id="ARBA00022989"/>
    </source>
</evidence>
<dbReference type="AlphaFoldDB" id="A0A6S7K9I2"/>
<keyword evidence="2" id="KW-0812">Transmembrane</keyword>
<organism evidence="5 6">
    <name type="scientific">Paramuricea clavata</name>
    <name type="common">Red gorgonian</name>
    <name type="synonym">Violescent sea-whip</name>
    <dbReference type="NCBI Taxonomy" id="317549"/>
    <lineage>
        <taxon>Eukaryota</taxon>
        <taxon>Metazoa</taxon>
        <taxon>Cnidaria</taxon>
        <taxon>Anthozoa</taxon>
        <taxon>Octocorallia</taxon>
        <taxon>Malacalcyonacea</taxon>
        <taxon>Plexauridae</taxon>
        <taxon>Paramuricea</taxon>
    </lineage>
</organism>
<keyword evidence="5" id="KW-0675">Receptor</keyword>
<protein>
    <submittedName>
        <fullName evidence="5">Adhesion G- coupled receptor D1 isoform X2</fullName>
    </submittedName>
</protein>
<dbReference type="GO" id="GO:0005886">
    <property type="term" value="C:plasma membrane"/>
    <property type="evidence" value="ECO:0007669"/>
    <property type="project" value="TreeGrafter"/>
</dbReference>
<reference evidence="5" key="1">
    <citation type="submission" date="2020-04" db="EMBL/GenBank/DDBJ databases">
        <authorList>
            <person name="Alioto T."/>
            <person name="Alioto T."/>
            <person name="Gomez Garrido J."/>
        </authorList>
    </citation>
    <scope>NUCLEOTIDE SEQUENCE</scope>
    <source>
        <strain evidence="5">A484AB</strain>
    </source>
</reference>
<dbReference type="InterPro" id="IPR000832">
    <property type="entry name" value="GPCR_2_secretin-like"/>
</dbReference>
<dbReference type="PROSITE" id="PS50261">
    <property type="entry name" value="G_PROTEIN_RECEP_F2_4"/>
    <property type="match status" value="1"/>
</dbReference>
<dbReference type="PANTHER" id="PTHR12011:SF347">
    <property type="entry name" value="FI21270P1-RELATED"/>
    <property type="match status" value="1"/>
</dbReference>
<feature type="non-terminal residue" evidence="5">
    <location>
        <position position="69"/>
    </location>
</feature>
<accession>A0A6S7K9I2</accession>